<evidence type="ECO:0000259" key="6">
    <source>
        <dbReference type="Pfam" id="PF08543"/>
    </source>
</evidence>
<keyword evidence="2 7" id="KW-0808">Transferase</keyword>
<dbReference type="NCBIfam" id="TIGR00687">
    <property type="entry name" value="pyridox_kin"/>
    <property type="match status" value="1"/>
</dbReference>
<gene>
    <name evidence="7" type="primary">pdxY</name>
    <name evidence="7" type="ORF">HH303_08350</name>
</gene>
<feature type="domain" description="Pyridoxamine kinase/Phosphomethylpyrimidine kinase" evidence="6">
    <location>
        <begin position="74"/>
        <end position="259"/>
    </location>
</feature>
<dbReference type="Proteomes" id="UP000539372">
    <property type="component" value="Unassembled WGS sequence"/>
</dbReference>
<comment type="caution">
    <text evidence="7">The sequence shown here is derived from an EMBL/GenBank/DDBJ whole genome shotgun (WGS) entry which is preliminary data.</text>
</comment>
<dbReference type="GO" id="GO:0005524">
    <property type="term" value="F:ATP binding"/>
    <property type="evidence" value="ECO:0007669"/>
    <property type="project" value="UniProtKB-KW"/>
</dbReference>
<dbReference type="GO" id="GO:0008478">
    <property type="term" value="F:pyridoxal kinase activity"/>
    <property type="evidence" value="ECO:0007669"/>
    <property type="project" value="UniProtKB-EC"/>
</dbReference>
<dbReference type="AlphaFoldDB" id="A0A7Y0DZI9"/>
<proteinExistence type="predicted"/>
<organism evidence="7 8">
    <name type="scientific">Pacificispira spongiicola</name>
    <dbReference type="NCBI Taxonomy" id="2729598"/>
    <lineage>
        <taxon>Bacteria</taxon>
        <taxon>Pseudomonadati</taxon>
        <taxon>Pseudomonadota</taxon>
        <taxon>Alphaproteobacteria</taxon>
        <taxon>Rhodospirillales</taxon>
        <taxon>Rhodospirillaceae</taxon>
        <taxon>Pacificispira</taxon>
    </lineage>
</organism>
<dbReference type="InterPro" id="IPR004625">
    <property type="entry name" value="PyrdxlKinase"/>
</dbReference>
<dbReference type="NCBIfam" id="NF004398">
    <property type="entry name" value="PRK05756.1"/>
    <property type="match status" value="1"/>
</dbReference>
<accession>A0A7Y0DZI9</accession>
<dbReference type="GO" id="GO:0009443">
    <property type="term" value="P:pyridoxal 5'-phosphate salvage"/>
    <property type="evidence" value="ECO:0007669"/>
    <property type="project" value="InterPro"/>
</dbReference>
<name>A0A7Y0DZI9_9PROT</name>
<keyword evidence="3" id="KW-0547">Nucleotide-binding</keyword>
<dbReference type="InterPro" id="IPR013749">
    <property type="entry name" value="PM/HMP-P_kinase-1"/>
</dbReference>
<dbReference type="EC" id="2.7.1.35" evidence="1"/>
<evidence type="ECO:0000256" key="1">
    <source>
        <dbReference type="ARBA" id="ARBA00012104"/>
    </source>
</evidence>
<dbReference type="PANTHER" id="PTHR10534">
    <property type="entry name" value="PYRIDOXAL KINASE"/>
    <property type="match status" value="1"/>
</dbReference>
<dbReference type="Pfam" id="PF08543">
    <property type="entry name" value="Phos_pyr_kin"/>
    <property type="match status" value="1"/>
</dbReference>
<dbReference type="InterPro" id="IPR029056">
    <property type="entry name" value="Ribokinase-like"/>
</dbReference>
<dbReference type="GO" id="GO:0005829">
    <property type="term" value="C:cytosol"/>
    <property type="evidence" value="ECO:0007669"/>
    <property type="project" value="TreeGrafter"/>
</dbReference>
<evidence type="ECO:0000256" key="2">
    <source>
        <dbReference type="ARBA" id="ARBA00022679"/>
    </source>
</evidence>
<dbReference type="PANTHER" id="PTHR10534:SF2">
    <property type="entry name" value="PYRIDOXAL KINASE"/>
    <property type="match status" value="1"/>
</dbReference>
<keyword evidence="5" id="KW-0067">ATP-binding</keyword>
<evidence type="ECO:0000313" key="8">
    <source>
        <dbReference type="Proteomes" id="UP000539372"/>
    </source>
</evidence>
<evidence type="ECO:0000256" key="4">
    <source>
        <dbReference type="ARBA" id="ARBA00022777"/>
    </source>
</evidence>
<keyword evidence="4 7" id="KW-0418">Kinase</keyword>
<sequence>MAILSIQSHVAFGHVGNDAITLPLQRLRREVWAVHTVMFAAHAGYGAPRGPVFPPETVTAVVGGLEERGLLPRCSAVLSGYLGSAAMGEAVLDALDRVRRANPSALFCCDPVMGDASPGLYVREGIPEFMKARAIPAADIATPNAFELALLTGMRPDTLSTALDGCRALAALGPEIVLLTSLERDGTPDHCIEMMVYRGGEAWVVATPKFDLTPAPNGAGDLTAALFLAHYIETRRPEEALARTASSIHAVFSETRKAGTRELALLAAQDSLVDPETRFAVTKVA</sequence>
<keyword evidence="8" id="KW-1185">Reference proteome</keyword>
<evidence type="ECO:0000313" key="7">
    <source>
        <dbReference type="EMBL" id="NMM44487.1"/>
    </source>
</evidence>
<reference evidence="7 8" key="1">
    <citation type="submission" date="2020-04" db="EMBL/GenBank/DDBJ databases">
        <title>Rhodospirillaceae bacterium KN72 isolated from deep sea.</title>
        <authorList>
            <person name="Zhang D.-C."/>
        </authorList>
    </citation>
    <scope>NUCLEOTIDE SEQUENCE [LARGE SCALE GENOMIC DNA]</scope>
    <source>
        <strain evidence="7 8">KN72</strain>
    </source>
</reference>
<dbReference type="Gene3D" id="3.40.1190.20">
    <property type="match status" value="1"/>
</dbReference>
<evidence type="ECO:0000256" key="3">
    <source>
        <dbReference type="ARBA" id="ARBA00022741"/>
    </source>
</evidence>
<dbReference type="SUPFAM" id="SSF53613">
    <property type="entry name" value="Ribokinase-like"/>
    <property type="match status" value="1"/>
</dbReference>
<evidence type="ECO:0000256" key="5">
    <source>
        <dbReference type="ARBA" id="ARBA00022840"/>
    </source>
</evidence>
<protein>
    <recommendedName>
        <fullName evidence="1">pyridoxal kinase</fullName>
        <ecNumber evidence="1">2.7.1.35</ecNumber>
    </recommendedName>
</protein>
<dbReference type="RefSeq" id="WP_169624769.1">
    <property type="nucleotide sequence ID" value="NZ_JABBNT010000002.1"/>
</dbReference>
<dbReference type="CDD" id="cd01173">
    <property type="entry name" value="pyridoxal_pyridoxamine_kinase"/>
    <property type="match status" value="1"/>
</dbReference>
<dbReference type="EMBL" id="JABBNT010000002">
    <property type="protein sequence ID" value="NMM44487.1"/>
    <property type="molecule type" value="Genomic_DNA"/>
</dbReference>